<dbReference type="Gene3D" id="3.30.1380.10">
    <property type="match status" value="1"/>
</dbReference>
<dbReference type="RefSeq" id="WP_052749901.1">
    <property type="nucleotide sequence ID" value="NZ_CP011366.1"/>
</dbReference>
<dbReference type="PROSITE" id="PS51257">
    <property type="entry name" value="PROKAR_LIPOPROTEIN"/>
    <property type="match status" value="1"/>
</dbReference>
<dbReference type="InterPro" id="IPR052179">
    <property type="entry name" value="DD-CPase-like"/>
</dbReference>
<dbReference type="EMBL" id="FOTB01000005">
    <property type="protein sequence ID" value="SFK87869.1"/>
    <property type="molecule type" value="Genomic_DNA"/>
</dbReference>
<dbReference type="CDD" id="cd14845">
    <property type="entry name" value="L-Ala-D-Glu_peptidase_like"/>
    <property type="match status" value="1"/>
</dbReference>
<dbReference type="SUPFAM" id="SSF55166">
    <property type="entry name" value="Hedgehog/DD-peptidase"/>
    <property type="match status" value="1"/>
</dbReference>
<name>A0AA94HGX4_9STAP</name>
<evidence type="ECO:0000313" key="4">
    <source>
        <dbReference type="Proteomes" id="UP000183090"/>
    </source>
</evidence>
<keyword evidence="1" id="KW-0732">Signal</keyword>
<dbReference type="Pfam" id="PF13539">
    <property type="entry name" value="Peptidase_M15_4"/>
    <property type="match status" value="1"/>
</dbReference>
<dbReference type="InterPro" id="IPR009045">
    <property type="entry name" value="Zn_M74/Hedgehog-like"/>
</dbReference>
<proteinExistence type="predicted"/>
<organism evidence="3 4">
    <name type="scientific">Salinicoccus halodurans</name>
    <dbReference type="NCBI Taxonomy" id="407035"/>
    <lineage>
        <taxon>Bacteria</taxon>
        <taxon>Bacillati</taxon>
        <taxon>Bacillota</taxon>
        <taxon>Bacilli</taxon>
        <taxon>Bacillales</taxon>
        <taxon>Staphylococcaceae</taxon>
        <taxon>Salinicoccus</taxon>
    </lineage>
</organism>
<evidence type="ECO:0000256" key="1">
    <source>
        <dbReference type="SAM" id="SignalP"/>
    </source>
</evidence>
<dbReference type="PANTHER" id="PTHR34385:SF1">
    <property type="entry name" value="PEPTIDOGLYCAN L-ALANYL-D-GLUTAMATE ENDOPEPTIDASE CWLK"/>
    <property type="match status" value="1"/>
</dbReference>
<dbReference type="InterPro" id="IPR039561">
    <property type="entry name" value="Peptidase_M15C"/>
</dbReference>
<feature type="domain" description="Peptidase M15C" evidence="2">
    <location>
        <begin position="97"/>
        <end position="165"/>
    </location>
</feature>
<gene>
    <name evidence="3" type="ORF">SAMN05216235_2177</name>
</gene>
<accession>A0AA94HGX4</accession>
<dbReference type="PANTHER" id="PTHR34385">
    <property type="entry name" value="D-ALANYL-D-ALANINE CARBOXYPEPTIDASE"/>
    <property type="match status" value="1"/>
</dbReference>
<comment type="caution">
    <text evidence="3">The sequence shown here is derived from an EMBL/GenBank/DDBJ whole genome shotgun (WGS) entry which is preliminary data.</text>
</comment>
<feature type="chain" id="PRO_5041705926" evidence="1">
    <location>
        <begin position="24"/>
        <end position="185"/>
    </location>
</feature>
<reference evidence="3 4" key="1">
    <citation type="submission" date="2016-10" db="EMBL/GenBank/DDBJ databases">
        <authorList>
            <person name="Varghese N."/>
            <person name="Submissions S."/>
        </authorList>
    </citation>
    <scope>NUCLEOTIDE SEQUENCE [LARGE SCALE GENOMIC DNA]</scope>
    <source>
        <strain evidence="3 4">CGMCC 1.6501</strain>
    </source>
</reference>
<protein>
    <submittedName>
        <fullName evidence="3">Peptidoglycan L-alanyl-D-glutamate endopeptidase CwlK</fullName>
    </submittedName>
</protein>
<dbReference type="Proteomes" id="UP000183090">
    <property type="component" value="Unassembled WGS sequence"/>
</dbReference>
<feature type="signal peptide" evidence="1">
    <location>
        <begin position="1"/>
        <end position="23"/>
    </location>
</feature>
<evidence type="ECO:0000259" key="2">
    <source>
        <dbReference type="Pfam" id="PF13539"/>
    </source>
</evidence>
<sequence length="185" mass="20932">MKDRKNRLLKGAALLALIMFAAACNRMDGRYEEFDEDAPMPKELHPGVEEHKNILLDRAAERDIDAVITEGFRSVSQQDELYEQGRVSEGEIVTRARGGESYHNYGLAIDFALRYDEGEIIWDTVYDGNGNGQADWVEVADIAKSLGFEWGGDWEDFPDYPHLQMDFGLSIDELQKGWRPAEDAG</sequence>
<dbReference type="AlphaFoldDB" id="A0AA94HGX4"/>
<evidence type="ECO:0000313" key="3">
    <source>
        <dbReference type="EMBL" id="SFK87869.1"/>
    </source>
</evidence>
<dbReference type="GO" id="GO:0008233">
    <property type="term" value="F:peptidase activity"/>
    <property type="evidence" value="ECO:0007669"/>
    <property type="project" value="InterPro"/>
</dbReference>